<dbReference type="OrthoDB" id="9807664at2"/>
<organism evidence="2 3">
    <name type="scientific">Niastella populi</name>
    <dbReference type="NCBI Taxonomy" id="550983"/>
    <lineage>
        <taxon>Bacteria</taxon>
        <taxon>Pseudomonadati</taxon>
        <taxon>Bacteroidota</taxon>
        <taxon>Chitinophagia</taxon>
        <taxon>Chitinophagales</taxon>
        <taxon>Chitinophagaceae</taxon>
        <taxon>Niastella</taxon>
    </lineage>
</organism>
<keyword evidence="3" id="KW-1185">Reference proteome</keyword>
<dbReference type="GO" id="GO:0008725">
    <property type="term" value="F:DNA-3-methyladenine glycosylase activity"/>
    <property type="evidence" value="ECO:0007669"/>
    <property type="project" value="InterPro"/>
</dbReference>
<dbReference type="InterPro" id="IPR052891">
    <property type="entry name" value="DNA-3mA_glycosylase"/>
</dbReference>
<sequence length="186" mass="21578">MQKPSSYCEAVQRMQPGNVHIHYHEKEYGYPIYDDNELFARLVLEINQAGLSWTTILNKKDNFFKAFDDFNIQKVARYSDKKVEKLMQDAGIIRNRLKIEATIANAKHILQIQKEHGSFKNWLDANHPLTKEEWVKLFKKTFRFTGGEIVGEFLLSTGYLPGAHVNSCPVYKKVLKSKPAWNSKKS</sequence>
<dbReference type="Gene3D" id="1.10.340.30">
    <property type="entry name" value="Hypothetical protein, domain 2"/>
    <property type="match status" value="1"/>
</dbReference>
<comment type="caution">
    <text evidence="2">The sequence shown here is derived from an EMBL/GenBank/DDBJ whole genome shotgun (WGS) entry which is preliminary data.</text>
</comment>
<proteinExistence type="predicted"/>
<evidence type="ECO:0000256" key="1">
    <source>
        <dbReference type="PIRSR" id="PIRSR605019-1"/>
    </source>
</evidence>
<dbReference type="PANTHER" id="PTHR30037">
    <property type="entry name" value="DNA-3-METHYLADENINE GLYCOSYLASE 1"/>
    <property type="match status" value="1"/>
</dbReference>
<dbReference type="RefSeq" id="WP_081168318.1">
    <property type="nucleotide sequence ID" value="NZ_LWBP01000197.1"/>
</dbReference>
<evidence type="ECO:0000313" key="2">
    <source>
        <dbReference type="EMBL" id="OQP56733.1"/>
    </source>
</evidence>
<evidence type="ECO:0000313" key="3">
    <source>
        <dbReference type="Proteomes" id="UP000192276"/>
    </source>
</evidence>
<keyword evidence="1" id="KW-0479">Metal-binding</keyword>
<dbReference type="SUPFAM" id="SSF48150">
    <property type="entry name" value="DNA-glycosylase"/>
    <property type="match status" value="1"/>
</dbReference>
<dbReference type="GO" id="GO:0006284">
    <property type="term" value="P:base-excision repair"/>
    <property type="evidence" value="ECO:0007669"/>
    <property type="project" value="InterPro"/>
</dbReference>
<accession>A0A1V9FEE8</accession>
<dbReference type="Proteomes" id="UP000192276">
    <property type="component" value="Unassembled WGS sequence"/>
</dbReference>
<dbReference type="InterPro" id="IPR005019">
    <property type="entry name" value="Adenine_glyco"/>
</dbReference>
<dbReference type="GO" id="GO:0046872">
    <property type="term" value="F:metal ion binding"/>
    <property type="evidence" value="ECO:0007669"/>
    <property type="project" value="UniProtKB-KW"/>
</dbReference>
<gene>
    <name evidence="2" type="ORF">A4R26_25660</name>
</gene>
<dbReference type="EMBL" id="LWBP01000197">
    <property type="protein sequence ID" value="OQP56733.1"/>
    <property type="molecule type" value="Genomic_DNA"/>
</dbReference>
<name>A0A1V9FEE8_9BACT</name>
<feature type="binding site" evidence="1">
    <location>
        <position position="24"/>
    </location>
    <ligand>
        <name>Zn(2+)</name>
        <dbReference type="ChEBI" id="CHEBI:29105"/>
    </ligand>
</feature>
<dbReference type="Pfam" id="PF03352">
    <property type="entry name" value="Adenine_glyco"/>
    <property type="match status" value="1"/>
</dbReference>
<dbReference type="AlphaFoldDB" id="A0A1V9FEE8"/>
<reference evidence="3" key="1">
    <citation type="submission" date="2016-04" db="EMBL/GenBank/DDBJ databases">
        <authorList>
            <person name="Chen L."/>
            <person name="Zhuang W."/>
            <person name="Wang G."/>
        </authorList>
    </citation>
    <scope>NUCLEOTIDE SEQUENCE [LARGE SCALE GENOMIC DNA]</scope>
    <source>
        <strain evidence="3">208</strain>
    </source>
</reference>
<dbReference type="PANTHER" id="PTHR30037:SF4">
    <property type="entry name" value="DNA-3-METHYLADENINE GLYCOSYLASE I"/>
    <property type="match status" value="1"/>
</dbReference>
<dbReference type="InterPro" id="IPR011257">
    <property type="entry name" value="DNA_glycosylase"/>
</dbReference>
<dbReference type="STRING" id="550983.A4R26_25660"/>
<protein>
    <submittedName>
        <fullName evidence="2">DNA-3-methyladenine glycosylase</fullName>
    </submittedName>
</protein>
<keyword evidence="1" id="KW-0862">Zinc</keyword>